<dbReference type="Proteomes" id="UP001492380">
    <property type="component" value="Unassembled WGS sequence"/>
</dbReference>
<dbReference type="InterPro" id="IPR001130">
    <property type="entry name" value="TatD-like"/>
</dbReference>
<dbReference type="InterPro" id="IPR053044">
    <property type="entry name" value="Metallo-hydrolase/TatD-type"/>
</dbReference>
<sequence>MTAASPAPSFPWHIGVFDAHCHPTDTMSSIAAIPDMKARALTVMATRAQDQQLVASVARDLGIKSTRVDSWDSRERIVPCFGWHPWFAHQMFDEAQYGGKQILDDDAKVSHYKQVLSPAPDDVSFLLSLPNPIPFSEFLEQTRRHLERFPLALVGEIGLDKSFRIPQPALPEHHETRDSSLTPGGREGRRLSPHCVSLEHQKHILTAQLNLAGQLRRAVSVHGVQAHGVLFETLRATWKGHERKSMSKRERKKRGISAEEAAEEQNGDSDAPRPYPPRICLHSYSGHPSSLSQYFDASVPADVYVSFSTAINYSDRAASTTSQSIKVVPDDRVLVESDLHIAGEDMDKYLEDVVRRICEIKEWSLEDGVRRLRNNWERFAFGRQSR</sequence>
<gene>
    <name evidence="2" type="ORF">HDK90DRAFT_500075</name>
</gene>
<organism evidence="2 3">
    <name type="scientific">Phyllosticta capitalensis</name>
    <dbReference type="NCBI Taxonomy" id="121624"/>
    <lineage>
        <taxon>Eukaryota</taxon>
        <taxon>Fungi</taxon>
        <taxon>Dikarya</taxon>
        <taxon>Ascomycota</taxon>
        <taxon>Pezizomycotina</taxon>
        <taxon>Dothideomycetes</taxon>
        <taxon>Dothideomycetes incertae sedis</taxon>
        <taxon>Botryosphaeriales</taxon>
        <taxon>Phyllostictaceae</taxon>
        <taxon>Phyllosticta</taxon>
    </lineage>
</organism>
<evidence type="ECO:0008006" key="4">
    <source>
        <dbReference type="Google" id="ProtNLM"/>
    </source>
</evidence>
<proteinExistence type="predicted"/>
<evidence type="ECO:0000313" key="3">
    <source>
        <dbReference type="Proteomes" id="UP001492380"/>
    </source>
</evidence>
<dbReference type="EMBL" id="JBBWRZ010000014">
    <property type="protein sequence ID" value="KAK8223326.1"/>
    <property type="molecule type" value="Genomic_DNA"/>
</dbReference>
<dbReference type="SUPFAM" id="SSF51556">
    <property type="entry name" value="Metallo-dependent hydrolases"/>
    <property type="match status" value="1"/>
</dbReference>
<keyword evidence="3" id="KW-1185">Reference proteome</keyword>
<protein>
    <recommendedName>
        <fullName evidence="4">Cut9 interacting protein Scn1</fullName>
    </recommendedName>
</protein>
<dbReference type="Pfam" id="PF01026">
    <property type="entry name" value="TatD_DNase"/>
    <property type="match status" value="1"/>
</dbReference>
<evidence type="ECO:0000256" key="1">
    <source>
        <dbReference type="SAM" id="MobiDB-lite"/>
    </source>
</evidence>
<feature type="region of interest" description="Disordered" evidence="1">
    <location>
        <begin position="241"/>
        <end position="278"/>
    </location>
</feature>
<reference evidence="2 3" key="1">
    <citation type="submission" date="2024-04" db="EMBL/GenBank/DDBJ databases">
        <title>Phyllosticta paracitricarpa is synonymous to the EU quarantine fungus P. citricarpa based on phylogenomic analyses.</title>
        <authorList>
            <consortium name="Lawrence Berkeley National Laboratory"/>
            <person name="Van Ingen-Buijs V.A."/>
            <person name="Van Westerhoven A.C."/>
            <person name="Haridas S."/>
            <person name="Skiadas P."/>
            <person name="Martin F."/>
            <person name="Groenewald J.Z."/>
            <person name="Crous P.W."/>
            <person name="Seidl M.F."/>
        </authorList>
    </citation>
    <scope>NUCLEOTIDE SEQUENCE [LARGE SCALE GENOMIC DNA]</scope>
    <source>
        <strain evidence="2 3">CBS 123374</strain>
    </source>
</reference>
<dbReference type="PANTHER" id="PTHR47345">
    <property type="entry name" value="CUT9-INTERACTING PROTEIN SCN1"/>
    <property type="match status" value="1"/>
</dbReference>
<dbReference type="InterPro" id="IPR032466">
    <property type="entry name" value="Metal_Hydrolase"/>
</dbReference>
<evidence type="ECO:0000313" key="2">
    <source>
        <dbReference type="EMBL" id="KAK8223326.1"/>
    </source>
</evidence>
<name>A0ABR1Y9U6_9PEZI</name>
<dbReference type="Gene3D" id="3.20.20.140">
    <property type="entry name" value="Metal-dependent hydrolases"/>
    <property type="match status" value="1"/>
</dbReference>
<accession>A0ABR1Y9U6</accession>
<feature type="region of interest" description="Disordered" evidence="1">
    <location>
        <begin position="167"/>
        <end position="191"/>
    </location>
</feature>
<comment type="caution">
    <text evidence="2">The sequence shown here is derived from an EMBL/GenBank/DDBJ whole genome shotgun (WGS) entry which is preliminary data.</text>
</comment>
<dbReference type="PANTHER" id="PTHR47345:SF1">
    <property type="entry name" value="CUT9-INTERACTING PROTEIN SCN1"/>
    <property type="match status" value="1"/>
</dbReference>